<organism evidence="1 2">
    <name type="scientific">Escherichia coli O1:K1 / APEC</name>
    <dbReference type="NCBI Taxonomy" id="405955"/>
    <lineage>
        <taxon>Bacteria</taxon>
        <taxon>Pseudomonadati</taxon>
        <taxon>Pseudomonadota</taxon>
        <taxon>Gammaproteobacteria</taxon>
        <taxon>Enterobacterales</taxon>
        <taxon>Enterobacteriaceae</taxon>
        <taxon>Escherichia</taxon>
    </lineage>
</organism>
<evidence type="ECO:0000313" key="2">
    <source>
        <dbReference type="Proteomes" id="UP000008216"/>
    </source>
</evidence>
<name>A0A0H2XLH7_ECOK1</name>
<protein>
    <submittedName>
        <fullName evidence="1">Uncharacterized protein</fullName>
    </submittedName>
</protein>
<reference evidence="1 2" key="1">
    <citation type="journal article" date="2006" name="Antimicrob. Agents Chemother.">
        <title>Complete DNA sequence, comparative genomics, and prevalence of an IncHI2 plasmid occurring among extraintestinal pathogenic Escherichia coli isolates.</title>
        <authorList>
            <person name="Johnson T.J."/>
            <person name="Wannemeuhler Y.M."/>
            <person name="Scaccianoce J.A."/>
            <person name="Johnson S.J."/>
            <person name="Nolan L.K."/>
        </authorList>
    </citation>
    <scope>NUCLEOTIDE SEQUENCE [LARGE SCALE GENOMIC DNA]</scope>
    <source>
        <strain evidence="1">APEC O1</strain>
        <plasmid evidence="2">pAPEC-O1-R</plasmid>
    </source>
</reference>
<dbReference type="AlphaFoldDB" id="A0A0H2XLH7"/>
<sequence>MYMTHSSDDKNYVRAVLSYLGIDFDEADIVLSVCHCQSDELSFTCNIKAIELKNAVDLYVDSISENEIEALNRESLKSRLCYFLEVFDAVSGQYLEISGKHFATSRFEYDDVCSEVLSMSNDVSQSKGYDRDEYNRLMQVDGQVMIARFALQQFWDTHFIGLITFVSESITSSLYKAYETFSDISLACYKLSEYSYSRSINSELTLNISLKENDFCEDLSDCYMEDEALPSGRVISRRNNDSIISIYESYAAASYIPMIASLEVVDEYGEVVTDLCHTVYVSELTGGRIKIHDRNDLVSEVFDNLRNLNLAVGDSVSQAA</sequence>
<keyword evidence="1" id="KW-0614">Plasmid</keyword>
<keyword evidence="2" id="KW-1185">Reference proteome</keyword>
<gene>
    <name evidence="1" type="ORF">APECO1_O1R45</name>
</gene>
<dbReference type="KEGG" id="ecv:APECO1_O1R45"/>
<accession>A0A0H2XLH7</accession>
<geneLocation type="plasmid" evidence="1 2">
    <name>pAPEC-O1-R</name>
</geneLocation>
<dbReference type="Proteomes" id="UP000008216">
    <property type="component" value="Plasmid pAPEC-O1-R"/>
</dbReference>
<dbReference type="HOGENOM" id="CLU_890658_0_0_6"/>
<proteinExistence type="predicted"/>
<dbReference type="EMBL" id="DQ517526">
    <property type="protein sequence ID" value="ABF67728.1"/>
    <property type="molecule type" value="Genomic_DNA"/>
</dbReference>
<evidence type="ECO:0000313" key="1">
    <source>
        <dbReference type="EMBL" id="ABF67728.1"/>
    </source>
</evidence>